<name>A0A975FWC1_9CAUL</name>
<evidence type="ECO:0000259" key="8">
    <source>
        <dbReference type="Pfam" id="PF02441"/>
    </source>
</evidence>
<reference evidence="9" key="1">
    <citation type="submission" date="2021-04" db="EMBL/GenBank/DDBJ databases">
        <title>The complete genome sequence of Caulobacter sp. S6.</title>
        <authorList>
            <person name="Tang Y."/>
            <person name="Ouyang W."/>
            <person name="Liu Q."/>
            <person name="Huang B."/>
            <person name="Guo Z."/>
            <person name="Lei P."/>
        </authorList>
    </citation>
    <scope>NUCLEOTIDE SEQUENCE</scope>
    <source>
        <strain evidence="9">S6</strain>
    </source>
</reference>
<feature type="binding site" evidence="7">
    <location>
        <begin position="93"/>
        <end position="96"/>
    </location>
    <ligand>
        <name>FMN</name>
        <dbReference type="ChEBI" id="CHEBI:58210"/>
    </ligand>
</feature>
<feature type="binding site" evidence="7">
    <location>
        <begin position="16"/>
        <end position="18"/>
    </location>
    <ligand>
        <name>FMN</name>
        <dbReference type="ChEBI" id="CHEBI:58210"/>
    </ligand>
</feature>
<evidence type="ECO:0000256" key="1">
    <source>
        <dbReference type="ARBA" id="ARBA00022602"/>
    </source>
</evidence>
<dbReference type="HAMAP" id="MF_01984">
    <property type="entry name" value="ubiX_pad"/>
    <property type="match status" value="1"/>
</dbReference>
<evidence type="ECO:0000256" key="7">
    <source>
        <dbReference type="HAMAP-Rule" id="MF_01984"/>
    </source>
</evidence>
<evidence type="ECO:0000256" key="2">
    <source>
        <dbReference type="ARBA" id="ARBA00022630"/>
    </source>
</evidence>
<keyword evidence="4 7" id="KW-0808">Transferase</keyword>
<dbReference type="InterPro" id="IPR003382">
    <property type="entry name" value="Flavoprotein"/>
</dbReference>
<dbReference type="RefSeq" id="WP_211936652.1">
    <property type="nucleotide sequence ID" value="NZ_CP073078.1"/>
</dbReference>
<dbReference type="GO" id="GO:0106141">
    <property type="term" value="F:flavin prenyltransferase activity"/>
    <property type="evidence" value="ECO:0007669"/>
    <property type="project" value="UniProtKB-EC"/>
</dbReference>
<feature type="domain" description="Flavoprotein" evidence="8">
    <location>
        <begin position="9"/>
        <end position="177"/>
    </location>
</feature>
<evidence type="ECO:0000256" key="4">
    <source>
        <dbReference type="ARBA" id="ARBA00022679"/>
    </source>
</evidence>
<dbReference type="NCBIfam" id="TIGR00421">
    <property type="entry name" value="ubiX_pad"/>
    <property type="match status" value="1"/>
</dbReference>
<keyword evidence="10" id="KW-1185">Reference proteome</keyword>
<dbReference type="Pfam" id="PF02441">
    <property type="entry name" value="Flavoprotein"/>
    <property type="match status" value="1"/>
</dbReference>
<feature type="binding site" evidence="7">
    <location>
        <position position="174"/>
    </location>
    <ligand>
        <name>dimethylallyl phosphate</name>
        <dbReference type="ChEBI" id="CHEBI:88052"/>
    </ligand>
</feature>
<evidence type="ECO:0000313" key="9">
    <source>
        <dbReference type="EMBL" id="QUD86600.1"/>
    </source>
</evidence>
<comment type="catalytic activity">
    <reaction evidence="5 7">
        <text>dimethylallyl phosphate + FMNH2 = prenylated FMNH2 + phosphate</text>
        <dbReference type="Rhea" id="RHEA:37743"/>
        <dbReference type="ChEBI" id="CHEBI:43474"/>
        <dbReference type="ChEBI" id="CHEBI:57618"/>
        <dbReference type="ChEBI" id="CHEBI:87467"/>
        <dbReference type="ChEBI" id="CHEBI:88052"/>
        <dbReference type="EC" id="2.5.1.129"/>
    </reaction>
</comment>
<evidence type="ECO:0000256" key="6">
    <source>
        <dbReference type="ARBA" id="ARBA00060793"/>
    </source>
</evidence>
<evidence type="ECO:0000256" key="3">
    <source>
        <dbReference type="ARBA" id="ARBA00022643"/>
    </source>
</evidence>
<protein>
    <recommendedName>
        <fullName evidence="7">Flavin prenyltransferase UbiX</fullName>
        <ecNumber evidence="7">2.5.1.129</ecNumber>
    </recommendedName>
</protein>
<dbReference type="InterPro" id="IPR036551">
    <property type="entry name" value="Flavin_trans-like"/>
</dbReference>
<dbReference type="EMBL" id="CP073078">
    <property type="protein sequence ID" value="QUD86600.1"/>
    <property type="molecule type" value="Genomic_DNA"/>
</dbReference>
<gene>
    <name evidence="7" type="primary">ubiX</name>
    <name evidence="9" type="ORF">KCG34_16105</name>
</gene>
<proteinExistence type="inferred from homology"/>
<keyword evidence="2 7" id="KW-0285">Flavoprotein</keyword>
<keyword evidence="1 7" id="KW-0637">Prenyltransferase</keyword>
<keyword evidence="3 7" id="KW-0288">FMN</keyword>
<evidence type="ECO:0000313" key="10">
    <source>
        <dbReference type="Proteomes" id="UP000676409"/>
    </source>
</evidence>
<comment type="caution">
    <text evidence="7">Lacks conserved residue(s) required for the propagation of feature annotation.</text>
</comment>
<sequence length="207" mass="21914">MTNSLERRRLIVGVSGASGAVYGLRLLDACRDLGLESHFVASKSAALTLKQETGLSLPELAAKASVAHRPADVGASIASGSFPALGMIIAPCSVRTMSEIATGVTSTLLTRAADVTLKERRPLVLLVRETPLHLGHLRTMVRLAEMGAVIAPPLPAFYAHPTTVEEMVDQSVGRALDLFGLSWAPVRRWGEDIRPLEGPSAGGDETL</sequence>
<organism evidence="9 10">
    <name type="scientific">Phenylobacterium montanum</name>
    <dbReference type="NCBI Taxonomy" id="2823693"/>
    <lineage>
        <taxon>Bacteria</taxon>
        <taxon>Pseudomonadati</taxon>
        <taxon>Pseudomonadota</taxon>
        <taxon>Alphaproteobacteria</taxon>
        <taxon>Caulobacterales</taxon>
        <taxon>Caulobacteraceae</taxon>
        <taxon>Phenylobacterium</taxon>
    </lineage>
</organism>
<dbReference type="FunFam" id="3.40.50.1950:FF:000001">
    <property type="entry name" value="Flavin prenyltransferase UbiX"/>
    <property type="match status" value="1"/>
</dbReference>
<feature type="binding site" evidence="7">
    <location>
        <position position="42"/>
    </location>
    <ligand>
        <name>FMN</name>
        <dbReference type="ChEBI" id="CHEBI:58210"/>
    </ligand>
</feature>
<dbReference type="NCBIfam" id="NF004685">
    <property type="entry name" value="PRK06029.1"/>
    <property type="match status" value="1"/>
</dbReference>
<dbReference type="KEGG" id="caul:KCG34_16105"/>
<accession>A0A975FWC1</accession>
<feature type="binding site" evidence="7">
    <location>
        <position position="128"/>
    </location>
    <ligand>
        <name>FMN</name>
        <dbReference type="ChEBI" id="CHEBI:58210"/>
    </ligand>
</feature>
<feature type="binding site" evidence="7">
    <location>
        <position position="158"/>
    </location>
    <ligand>
        <name>dimethylallyl phosphate</name>
        <dbReference type="ChEBI" id="CHEBI:88052"/>
    </ligand>
</feature>
<dbReference type="InterPro" id="IPR004507">
    <property type="entry name" value="UbiX-like"/>
</dbReference>
<dbReference type="EC" id="2.5.1.129" evidence="7"/>
<dbReference type="Gene3D" id="3.40.50.1950">
    <property type="entry name" value="Flavin prenyltransferase-like"/>
    <property type="match status" value="1"/>
</dbReference>
<comment type="similarity">
    <text evidence="6 7">Belongs to the UbiX/PAD1 family.</text>
</comment>
<dbReference type="SUPFAM" id="SSF52507">
    <property type="entry name" value="Homo-oligomeric flavin-containing Cys decarboxylases, HFCD"/>
    <property type="match status" value="1"/>
</dbReference>
<dbReference type="AlphaFoldDB" id="A0A975FWC1"/>
<dbReference type="Proteomes" id="UP000676409">
    <property type="component" value="Chromosome"/>
</dbReference>
<comment type="function">
    <text evidence="7">Flavin prenyltransferase that catalyzes the synthesis of the prenylated FMN cofactor (prenyl-FMN) for 4-hydroxy-3-polyprenylbenzoic acid decarboxylase UbiD. The prenyltransferase is metal-independent and links a dimethylallyl moiety from dimethylallyl monophosphate (DMAP) to the flavin N5 and C6 atoms of FMN.</text>
</comment>
<evidence type="ECO:0000256" key="5">
    <source>
        <dbReference type="ARBA" id="ARBA00050612"/>
    </source>
</evidence>